<dbReference type="EMBL" id="CADIKL010000002">
    <property type="protein sequence ID" value="CAB3778398.1"/>
    <property type="molecule type" value="Genomic_DNA"/>
</dbReference>
<organism evidence="6 7">
    <name type="scientific">Paraburkholderia caffeinitolerans</name>
    <dbReference type="NCBI Taxonomy" id="1723730"/>
    <lineage>
        <taxon>Bacteria</taxon>
        <taxon>Pseudomonadati</taxon>
        <taxon>Pseudomonadota</taxon>
        <taxon>Betaproteobacteria</taxon>
        <taxon>Burkholderiales</taxon>
        <taxon>Burkholderiaceae</taxon>
        <taxon>Paraburkholderia</taxon>
    </lineage>
</organism>
<dbReference type="GO" id="GO:0018909">
    <property type="term" value="P:dodecyl sulfate metabolic process"/>
    <property type="evidence" value="ECO:0007669"/>
    <property type="project" value="InterPro"/>
</dbReference>
<keyword evidence="7" id="KW-1185">Reference proteome</keyword>
<dbReference type="SUPFAM" id="SSF55718">
    <property type="entry name" value="SCP-like"/>
    <property type="match status" value="1"/>
</dbReference>
<dbReference type="AlphaFoldDB" id="A0A6J5FHM4"/>
<dbReference type="Proteomes" id="UP000494119">
    <property type="component" value="Unassembled WGS sequence"/>
</dbReference>
<dbReference type="CDD" id="cd07710">
    <property type="entry name" value="arylsulfatase_Sdsa1-like_MBL-fold"/>
    <property type="match status" value="1"/>
</dbReference>
<dbReference type="Gene3D" id="3.60.15.30">
    <property type="entry name" value="Metallo-beta-lactamase domain"/>
    <property type="match status" value="1"/>
</dbReference>
<dbReference type="GO" id="GO:0046983">
    <property type="term" value="F:protein dimerization activity"/>
    <property type="evidence" value="ECO:0007669"/>
    <property type="project" value="InterPro"/>
</dbReference>
<proteinExistence type="inferred from homology"/>
<dbReference type="InterPro" id="IPR001279">
    <property type="entry name" value="Metallo-B-lactamas"/>
</dbReference>
<dbReference type="Gene3D" id="3.30.1050.10">
    <property type="entry name" value="SCP2 sterol-binding domain"/>
    <property type="match status" value="1"/>
</dbReference>
<dbReference type="InterPro" id="IPR038536">
    <property type="entry name" value="Alkyl/aryl-sulf_dimr_sf"/>
</dbReference>
<dbReference type="PANTHER" id="PTHR43223:SF2">
    <property type="entry name" value="METALLO-BETA-LACTAMASE DOMAIN-CONTAINING PROTEIN"/>
    <property type="match status" value="1"/>
</dbReference>
<evidence type="ECO:0000256" key="2">
    <source>
        <dbReference type="ARBA" id="ARBA00022801"/>
    </source>
</evidence>
<comment type="similarity">
    <text evidence="4">Belongs to the metallo-beta-lactamase superfamily. Type III sulfatase family.</text>
</comment>
<evidence type="ECO:0000313" key="6">
    <source>
        <dbReference type="EMBL" id="CAB3778398.1"/>
    </source>
</evidence>
<dbReference type="InterPro" id="IPR029229">
    <property type="entry name" value="Alkyl_sulf_C"/>
</dbReference>
<evidence type="ECO:0000256" key="1">
    <source>
        <dbReference type="ARBA" id="ARBA00022723"/>
    </source>
</evidence>
<reference evidence="6 7" key="1">
    <citation type="submission" date="2020-04" db="EMBL/GenBank/DDBJ databases">
        <authorList>
            <person name="De Canck E."/>
        </authorList>
    </citation>
    <scope>NUCLEOTIDE SEQUENCE [LARGE SCALE GENOMIC DNA]</scope>
    <source>
        <strain evidence="6 7">LMG 28688</strain>
    </source>
</reference>
<accession>A0A6J5FHM4</accession>
<dbReference type="GO" id="GO:0018741">
    <property type="term" value="F:linear primary-alkylsulfatase activity"/>
    <property type="evidence" value="ECO:0007669"/>
    <property type="project" value="InterPro"/>
</dbReference>
<feature type="domain" description="Metallo-beta-lactamase" evidence="5">
    <location>
        <begin position="78"/>
        <end position="289"/>
    </location>
</feature>
<dbReference type="Pfam" id="PF14864">
    <property type="entry name" value="Alkyl_sulf_C"/>
    <property type="match status" value="1"/>
</dbReference>
<evidence type="ECO:0000256" key="4">
    <source>
        <dbReference type="ARBA" id="ARBA00033751"/>
    </source>
</evidence>
<keyword evidence="2 6" id="KW-0378">Hydrolase</keyword>
<dbReference type="InterPro" id="IPR029228">
    <property type="entry name" value="Alkyl_sulf_dimr"/>
</dbReference>
<dbReference type="Pfam" id="PF00753">
    <property type="entry name" value="Lactamase_B"/>
    <property type="match status" value="1"/>
</dbReference>
<dbReference type="InterPro" id="IPR036866">
    <property type="entry name" value="RibonucZ/Hydroxyglut_hydro"/>
</dbReference>
<sequence length="600" mass="66266">MTDAPLNTDANTPYENVKPGIHAPTIARYMGAPVELATAPNGAVVNRVALERLRASEPHTPEVRKIADGVWSVIGHSLVNVHVIEGERGLIVYDTGFSVKEAETILRDIRKISTKPVTAIIYSHWHYIWGAGVIADGNKDVEIVAHPNLPKNLASPDLPIPELDILQNVRAMQQFNNFMPSEGQDAAIAPLMDFKPERAMLPPTRIVEHEEEAVIDGVRMRFLTRYGSDADDCITVWLPERKVVLTNMLWHAIPNVYPLRGAAFRDPRSWIAGLREIRDLNPDYVLSTHTFPIMGADASRKTVTGYMDALAFIYDQTVRGALKGLGLQDLKHVLVLPKALSDIAQNAEVYGELSAFPQAIFQHALGWFDGDAATINTLPTVVEAQKIAELAGGRDRLMSAAENALEKGEYAWAAQLANYLYRLDPLDPAVRSTKAAALRKMARAATGSIARAFLISQARALEGSTKIPRVLFMPVARLMLANPAVLVNHFRVRIDPLKAEGVDCVLAVRFTDVDKTYGLHVRNGVAEFVADPASHYQQAEDAIVLPRLAWAKFYNGEYDVDALLADPTTDIEGSRERVRAFLGRFDHFDPKTNFSIPPLD</sequence>
<dbReference type="SUPFAM" id="SSF56281">
    <property type="entry name" value="Metallo-hydrolase/oxidoreductase"/>
    <property type="match status" value="1"/>
</dbReference>
<dbReference type="InterPro" id="IPR036527">
    <property type="entry name" value="SCP2_sterol-bd_dom_sf"/>
</dbReference>
<dbReference type="RefSeq" id="WP_129563515.1">
    <property type="nucleotide sequence ID" value="NZ_CADIKL010000002.1"/>
</dbReference>
<dbReference type="Gene3D" id="1.25.40.880">
    <property type="entry name" value="Alkyl sulfatase, dimerisation domain"/>
    <property type="match status" value="1"/>
</dbReference>
<dbReference type="EC" id="3.1.6.-" evidence="6"/>
<protein>
    <submittedName>
        <fullName evidence="6">Alkyl/aryl-sulfatase YjcS</fullName>
        <ecNumber evidence="6">3.1.6.-</ecNumber>
    </submittedName>
</protein>
<evidence type="ECO:0000256" key="3">
    <source>
        <dbReference type="ARBA" id="ARBA00022833"/>
    </source>
</evidence>
<dbReference type="GO" id="GO:0046872">
    <property type="term" value="F:metal ion binding"/>
    <property type="evidence" value="ECO:0007669"/>
    <property type="project" value="UniProtKB-KW"/>
</dbReference>
<dbReference type="InterPro" id="IPR052195">
    <property type="entry name" value="Bact_Alkyl/Aryl-Sulfatase"/>
</dbReference>
<evidence type="ECO:0000259" key="5">
    <source>
        <dbReference type="SMART" id="SM00849"/>
    </source>
</evidence>
<dbReference type="Pfam" id="PF14863">
    <property type="entry name" value="Alkyl_sulf_dimr"/>
    <property type="match status" value="1"/>
</dbReference>
<keyword evidence="3" id="KW-0862">Zinc</keyword>
<gene>
    <name evidence="6" type="primary">yjcS_1</name>
    <name evidence="6" type="ORF">LMG28688_00582</name>
</gene>
<evidence type="ECO:0000313" key="7">
    <source>
        <dbReference type="Proteomes" id="UP000494119"/>
    </source>
</evidence>
<dbReference type="InterPro" id="IPR044097">
    <property type="entry name" value="Bds1/SdsA1_MBL-fold"/>
</dbReference>
<keyword evidence="1" id="KW-0479">Metal-binding</keyword>
<dbReference type="SMART" id="SM00849">
    <property type="entry name" value="Lactamase_B"/>
    <property type="match status" value="1"/>
</dbReference>
<dbReference type="PANTHER" id="PTHR43223">
    <property type="entry name" value="ALKYL/ARYL-SULFATASE"/>
    <property type="match status" value="1"/>
</dbReference>
<name>A0A6J5FHM4_9BURK</name>